<protein>
    <recommendedName>
        <fullName evidence="9">Acetate kinase</fullName>
        <ecNumber evidence="9">2.7.2.1</ecNumber>
    </recommendedName>
    <alternativeName>
        <fullName evidence="9">Acetokinase</fullName>
    </alternativeName>
</protein>
<comment type="caution">
    <text evidence="11">The sequence shown here is derived from an EMBL/GenBank/DDBJ whole genome shotgun (WGS) entry which is preliminary data.</text>
</comment>
<dbReference type="Pfam" id="PF00871">
    <property type="entry name" value="Acetate_kinase"/>
    <property type="match status" value="1"/>
</dbReference>
<feature type="binding site" evidence="9">
    <location>
        <position position="17"/>
    </location>
    <ligand>
        <name>ATP</name>
        <dbReference type="ChEBI" id="CHEBI:30616"/>
    </ligand>
</feature>
<evidence type="ECO:0000256" key="8">
    <source>
        <dbReference type="ARBA" id="ARBA00022842"/>
    </source>
</evidence>
<evidence type="ECO:0000256" key="6">
    <source>
        <dbReference type="ARBA" id="ARBA00022777"/>
    </source>
</evidence>
<accession>A0ABW5CAW6</accession>
<proteinExistence type="inferred from homology"/>
<dbReference type="Gene3D" id="3.30.420.40">
    <property type="match status" value="2"/>
</dbReference>
<comment type="cofactor">
    <cofactor evidence="9">
        <name>Mg(2+)</name>
        <dbReference type="ChEBI" id="CHEBI:18420"/>
    </cofactor>
    <cofactor evidence="9">
        <name>Mn(2+)</name>
        <dbReference type="ChEBI" id="CHEBI:29035"/>
    </cofactor>
    <text evidence="9">Mg(2+). Can also accept Mn(2+).</text>
</comment>
<keyword evidence="3 9" id="KW-0808">Transferase</keyword>
<evidence type="ECO:0000256" key="10">
    <source>
        <dbReference type="RuleBase" id="RU003835"/>
    </source>
</evidence>
<dbReference type="HAMAP" id="MF_00020">
    <property type="entry name" value="Acetate_kinase"/>
    <property type="match status" value="1"/>
</dbReference>
<feature type="binding site" evidence="9">
    <location>
        <begin position="285"/>
        <end position="287"/>
    </location>
    <ligand>
        <name>ATP</name>
        <dbReference type="ChEBI" id="CHEBI:30616"/>
    </ligand>
</feature>
<keyword evidence="5 9" id="KW-0547">Nucleotide-binding</keyword>
<keyword evidence="2 9" id="KW-0963">Cytoplasm</keyword>
<organism evidence="11 12">
    <name type="scientific">Phaeospirillum tilakii</name>
    <dbReference type="NCBI Taxonomy" id="741673"/>
    <lineage>
        <taxon>Bacteria</taxon>
        <taxon>Pseudomonadati</taxon>
        <taxon>Pseudomonadota</taxon>
        <taxon>Alphaproteobacteria</taxon>
        <taxon>Rhodospirillales</taxon>
        <taxon>Rhodospirillaceae</taxon>
        <taxon>Phaeospirillum</taxon>
    </lineage>
</organism>
<dbReference type="PRINTS" id="PR00471">
    <property type="entry name" value="ACETATEKNASE"/>
</dbReference>
<dbReference type="PIRSF" id="PIRSF000722">
    <property type="entry name" value="Acetate_prop_kin"/>
    <property type="match status" value="1"/>
</dbReference>
<evidence type="ECO:0000256" key="2">
    <source>
        <dbReference type="ARBA" id="ARBA00022490"/>
    </source>
</evidence>
<feature type="binding site" evidence="9">
    <location>
        <begin position="210"/>
        <end position="214"/>
    </location>
    <ligand>
        <name>ATP</name>
        <dbReference type="ChEBI" id="CHEBI:30616"/>
    </ligand>
</feature>
<dbReference type="Proteomes" id="UP001597296">
    <property type="component" value="Unassembled WGS sequence"/>
</dbReference>
<evidence type="ECO:0000256" key="5">
    <source>
        <dbReference type="ARBA" id="ARBA00022741"/>
    </source>
</evidence>
<evidence type="ECO:0000256" key="3">
    <source>
        <dbReference type="ARBA" id="ARBA00022679"/>
    </source>
</evidence>
<feature type="binding site" evidence="9">
    <location>
        <begin position="330"/>
        <end position="334"/>
    </location>
    <ligand>
        <name>ATP</name>
        <dbReference type="ChEBI" id="CHEBI:30616"/>
    </ligand>
</feature>
<evidence type="ECO:0000256" key="7">
    <source>
        <dbReference type="ARBA" id="ARBA00022840"/>
    </source>
</evidence>
<feature type="site" description="Transition state stabilizer" evidence="9">
    <location>
        <position position="183"/>
    </location>
</feature>
<dbReference type="RefSeq" id="WP_377315891.1">
    <property type="nucleotide sequence ID" value="NZ_JBHUIY010000015.1"/>
</dbReference>
<sequence length="403" mass="43941">MQQDGVLVINAGSSSIKFSLYLSEEGIKPILTCKGQVEGIDVSPHFLVKAPTGQVLHERRWLDSPDISHEDLFKHLIDWVEDHLGEVRLRAAGHRVVHGGAVYSAPMLITDALLDELEELVPLAPLHQPHNLAPIRALRQVHPDLIQVACFDTAFHRSNPWQAQTFALPRRLTMEGVKRYGFHGLSYEYIARTLKAYAPATARAKVVAAHLGNGTSMCAIDSGKSVASSLGFTALDGLPMGTRSGALDPGVVLYLMQQKGMSAAEIEDLLYRKSGLLGVSGVSSDMRVLLDSLEPRAAEAVELFVYRIARELGSLAAALGGLDALVFTGGIGENAARIRTRVCALSQWLGLKIDEEANEQNAPLISALDSRVSIWVIPTDEEMMIAKHTREVLRALRSRGEHI</sequence>
<dbReference type="EMBL" id="JBHUIY010000015">
    <property type="protein sequence ID" value="MFD2233992.1"/>
    <property type="molecule type" value="Genomic_DNA"/>
</dbReference>
<evidence type="ECO:0000256" key="1">
    <source>
        <dbReference type="ARBA" id="ARBA00008748"/>
    </source>
</evidence>
<feature type="active site" description="Proton donor/acceptor" evidence="9">
    <location>
        <position position="152"/>
    </location>
</feature>
<keyword evidence="7 9" id="KW-0067">ATP-binding</keyword>
<dbReference type="SUPFAM" id="SSF53067">
    <property type="entry name" value="Actin-like ATPase domain"/>
    <property type="match status" value="2"/>
</dbReference>
<dbReference type="InterPro" id="IPR000890">
    <property type="entry name" value="Aliphatic_acid_kin_short-chain"/>
</dbReference>
<comment type="subunit">
    <text evidence="9">Homodimer.</text>
</comment>
<comment type="catalytic activity">
    <reaction evidence="9">
        <text>acetate + ATP = acetyl phosphate + ADP</text>
        <dbReference type="Rhea" id="RHEA:11352"/>
        <dbReference type="ChEBI" id="CHEBI:22191"/>
        <dbReference type="ChEBI" id="CHEBI:30089"/>
        <dbReference type="ChEBI" id="CHEBI:30616"/>
        <dbReference type="ChEBI" id="CHEBI:456216"/>
        <dbReference type="EC" id="2.7.2.1"/>
    </reaction>
</comment>
<dbReference type="InterPro" id="IPR023865">
    <property type="entry name" value="Aliphatic_acid_kinase_CS"/>
</dbReference>
<gene>
    <name evidence="9" type="primary">ackA</name>
    <name evidence="11" type="ORF">ACFSNB_09255</name>
</gene>
<comment type="similarity">
    <text evidence="1 9 10">Belongs to the acetokinase family.</text>
</comment>
<dbReference type="InterPro" id="IPR043129">
    <property type="entry name" value="ATPase_NBD"/>
</dbReference>
<dbReference type="PROSITE" id="PS01076">
    <property type="entry name" value="ACETATE_KINASE_2"/>
    <property type="match status" value="1"/>
</dbReference>
<dbReference type="PANTHER" id="PTHR21060:SF21">
    <property type="entry name" value="ACETATE KINASE"/>
    <property type="match status" value="1"/>
</dbReference>
<feature type="binding site" evidence="9">
    <location>
        <position position="381"/>
    </location>
    <ligand>
        <name>Mg(2+)</name>
        <dbReference type="ChEBI" id="CHEBI:18420"/>
    </ligand>
</feature>
<dbReference type="PANTHER" id="PTHR21060">
    <property type="entry name" value="ACETATE KINASE"/>
    <property type="match status" value="1"/>
</dbReference>
<feature type="binding site" evidence="9">
    <location>
        <position position="10"/>
    </location>
    <ligand>
        <name>Mg(2+)</name>
        <dbReference type="ChEBI" id="CHEBI:18420"/>
    </ligand>
</feature>
<keyword evidence="8 9" id="KW-0460">Magnesium</keyword>
<keyword evidence="12" id="KW-1185">Reference proteome</keyword>
<dbReference type="EC" id="2.7.2.1" evidence="9"/>
<name>A0ABW5CAW6_9PROT</name>
<comment type="function">
    <text evidence="9">Catalyzes the formation of acetyl phosphate from acetate and ATP. Can also catalyze the reverse reaction.</text>
</comment>
<comment type="pathway">
    <text evidence="9">Metabolic intermediate biosynthesis; acetyl-CoA biosynthesis; acetyl-CoA from acetate: step 1/2.</text>
</comment>
<keyword evidence="4 9" id="KW-0479">Metal-binding</keyword>
<evidence type="ECO:0000256" key="4">
    <source>
        <dbReference type="ARBA" id="ARBA00022723"/>
    </source>
</evidence>
<evidence type="ECO:0000313" key="12">
    <source>
        <dbReference type="Proteomes" id="UP001597296"/>
    </source>
</evidence>
<evidence type="ECO:0000256" key="9">
    <source>
        <dbReference type="HAMAP-Rule" id="MF_00020"/>
    </source>
</evidence>
<keyword evidence="6 9" id="KW-0418">Kinase</keyword>
<dbReference type="NCBIfam" id="TIGR00016">
    <property type="entry name" value="ackA"/>
    <property type="match status" value="1"/>
</dbReference>
<evidence type="ECO:0000313" key="11">
    <source>
        <dbReference type="EMBL" id="MFD2233992.1"/>
    </source>
</evidence>
<feature type="site" description="Transition state stabilizer" evidence="9">
    <location>
        <position position="243"/>
    </location>
</feature>
<dbReference type="PROSITE" id="PS01075">
    <property type="entry name" value="ACETATE_KINASE_1"/>
    <property type="match status" value="1"/>
</dbReference>
<comment type="subcellular location">
    <subcellularLocation>
        <location evidence="9">Cytoplasm</location>
    </subcellularLocation>
</comment>
<reference evidence="12" key="1">
    <citation type="journal article" date="2019" name="Int. J. Syst. Evol. Microbiol.">
        <title>The Global Catalogue of Microorganisms (GCM) 10K type strain sequencing project: providing services to taxonomists for standard genome sequencing and annotation.</title>
        <authorList>
            <consortium name="The Broad Institute Genomics Platform"/>
            <consortium name="The Broad Institute Genome Sequencing Center for Infectious Disease"/>
            <person name="Wu L."/>
            <person name="Ma J."/>
        </authorList>
    </citation>
    <scope>NUCLEOTIDE SEQUENCE [LARGE SCALE GENOMIC DNA]</scope>
    <source>
        <strain evidence="12">KCTC 15012</strain>
    </source>
</reference>
<dbReference type="GO" id="GO:0016301">
    <property type="term" value="F:kinase activity"/>
    <property type="evidence" value="ECO:0007669"/>
    <property type="project" value="UniProtKB-KW"/>
</dbReference>
<feature type="binding site" evidence="9">
    <location>
        <position position="95"/>
    </location>
    <ligand>
        <name>substrate</name>
    </ligand>
</feature>
<dbReference type="InterPro" id="IPR004372">
    <property type="entry name" value="Ac/propionate_kinase"/>
</dbReference>